<dbReference type="PANTHER" id="PTHR20857:SF15">
    <property type="entry name" value="THIAMINE-PHOSPHATE SYNTHASE"/>
    <property type="match status" value="1"/>
</dbReference>
<comment type="caution">
    <text evidence="13">The sequence shown here is derived from an EMBL/GenBank/DDBJ whole genome shotgun (WGS) entry which is preliminary data.</text>
</comment>
<evidence type="ECO:0000313" key="14">
    <source>
        <dbReference type="Proteomes" id="UP000295515"/>
    </source>
</evidence>
<dbReference type="GeneID" id="98915610"/>
<keyword evidence="5 9" id="KW-0784">Thiamine biosynthesis</keyword>
<dbReference type="PANTHER" id="PTHR20857">
    <property type="entry name" value="THIAMINE-PHOSPHATE PYROPHOSPHORYLASE"/>
    <property type="match status" value="1"/>
</dbReference>
<keyword evidence="2 9" id="KW-0808">Transferase</keyword>
<reference evidence="13 14" key="1">
    <citation type="submission" date="2019-03" db="EMBL/GenBank/DDBJ databases">
        <title>Genomic Encyclopedia of Type Strains, Phase IV (KMG-IV): sequencing the most valuable type-strain genomes for metagenomic binning, comparative biology and taxonomic classification.</title>
        <authorList>
            <person name="Goeker M."/>
        </authorList>
    </citation>
    <scope>NUCLEOTIDE SEQUENCE [LARGE SCALE GENOMIC DNA]</scope>
    <source>
        <strain evidence="13 14">DSM 29487</strain>
    </source>
</reference>
<comment type="similarity">
    <text evidence="9 10">Belongs to the thiamine-phosphate synthase family.</text>
</comment>
<dbReference type="SUPFAM" id="SSF51391">
    <property type="entry name" value="Thiamin phosphate synthase"/>
    <property type="match status" value="1"/>
</dbReference>
<evidence type="ECO:0000256" key="2">
    <source>
        <dbReference type="ARBA" id="ARBA00022679"/>
    </source>
</evidence>
<sequence>MKKDKIKKAMQLYLVTDRHWLKAHSLYEDVEAAINGGVTCVQLREKHLNHQLFVQEAKELKELCNQNQIPLIINDNVEVMLEVDADGIHVGQSDMQAQDVRKLIGSDKVLGVSVQTVEQAITAQNAGADYLGVGAVFPTGTKDDAIEVDLATLQDICQHVDIPIVAIGGINQENLLQLKGSGIDGIAVVSAIMAAEDIIEATKQLKERTKELLL</sequence>
<name>A0A4V2W565_9FIRM</name>
<dbReference type="GO" id="GO:0000287">
    <property type="term" value="F:magnesium ion binding"/>
    <property type="evidence" value="ECO:0007669"/>
    <property type="project" value="UniProtKB-UniRule"/>
</dbReference>
<evidence type="ECO:0000256" key="4">
    <source>
        <dbReference type="ARBA" id="ARBA00022842"/>
    </source>
</evidence>
<dbReference type="UniPathway" id="UPA00060">
    <property type="reaction ID" value="UER00141"/>
</dbReference>
<dbReference type="EMBL" id="SMCQ01000012">
    <property type="protein sequence ID" value="TCV98559.1"/>
    <property type="molecule type" value="Genomic_DNA"/>
</dbReference>
<dbReference type="EC" id="2.5.1.3" evidence="9"/>
<dbReference type="AlphaFoldDB" id="A0A4V2W565"/>
<comment type="catalytic activity">
    <reaction evidence="7 9 10">
        <text>2-(2-carboxy-4-methylthiazol-5-yl)ethyl phosphate + 4-amino-2-methyl-5-(diphosphooxymethyl)pyrimidine + 2 H(+) = thiamine phosphate + CO2 + diphosphate</text>
        <dbReference type="Rhea" id="RHEA:47848"/>
        <dbReference type="ChEBI" id="CHEBI:15378"/>
        <dbReference type="ChEBI" id="CHEBI:16526"/>
        <dbReference type="ChEBI" id="CHEBI:33019"/>
        <dbReference type="ChEBI" id="CHEBI:37575"/>
        <dbReference type="ChEBI" id="CHEBI:57841"/>
        <dbReference type="ChEBI" id="CHEBI:62890"/>
        <dbReference type="EC" id="2.5.1.3"/>
    </reaction>
</comment>
<dbReference type="FunFam" id="3.20.20.70:FF:000096">
    <property type="entry name" value="Thiamine-phosphate synthase"/>
    <property type="match status" value="1"/>
</dbReference>
<evidence type="ECO:0000259" key="12">
    <source>
        <dbReference type="Pfam" id="PF02581"/>
    </source>
</evidence>
<evidence type="ECO:0000256" key="8">
    <source>
        <dbReference type="ARBA" id="ARBA00047883"/>
    </source>
</evidence>
<evidence type="ECO:0000256" key="11">
    <source>
        <dbReference type="RuleBase" id="RU004253"/>
    </source>
</evidence>
<dbReference type="Pfam" id="PF02581">
    <property type="entry name" value="TMP-TENI"/>
    <property type="match status" value="1"/>
</dbReference>
<protein>
    <recommendedName>
        <fullName evidence="9">Thiamine-phosphate synthase</fullName>
        <shortName evidence="9">TP synthase</shortName>
        <shortName evidence="9">TPS</shortName>
        <ecNumber evidence="9">2.5.1.3</ecNumber>
    </recommendedName>
    <alternativeName>
        <fullName evidence="9">Thiamine-phosphate pyrophosphorylase</fullName>
        <shortName evidence="9">TMP pyrophosphorylase</shortName>
        <shortName evidence="9">TMP-PPase</shortName>
    </alternativeName>
</protein>
<dbReference type="GO" id="GO:0004789">
    <property type="term" value="F:thiamine-phosphate diphosphorylase activity"/>
    <property type="evidence" value="ECO:0007669"/>
    <property type="project" value="UniProtKB-UniRule"/>
</dbReference>
<feature type="domain" description="Thiamine phosphate synthase/TenI" evidence="12">
    <location>
        <begin position="12"/>
        <end position="192"/>
    </location>
</feature>
<dbReference type="InterPro" id="IPR013785">
    <property type="entry name" value="Aldolase_TIM"/>
</dbReference>
<dbReference type="GO" id="GO:0005737">
    <property type="term" value="C:cytoplasm"/>
    <property type="evidence" value="ECO:0007669"/>
    <property type="project" value="TreeGrafter"/>
</dbReference>
<dbReference type="InterPro" id="IPR034291">
    <property type="entry name" value="TMP_synthase"/>
</dbReference>
<comment type="catalytic activity">
    <reaction evidence="6 9 10">
        <text>4-methyl-5-(2-phosphooxyethyl)-thiazole + 4-amino-2-methyl-5-(diphosphooxymethyl)pyrimidine + H(+) = thiamine phosphate + diphosphate</text>
        <dbReference type="Rhea" id="RHEA:22328"/>
        <dbReference type="ChEBI" id="CHEBI:15378"/>
        <dbReference type="ChEBI" id="CHEBI:33019"/>
        <dbReference type="ChEBI" id="CHEBI:37575"/>
        <dbReference type="ChEBI" id="CHEBI:57841"/>
        <dbReference type="ChEBI" id="CHEBI:58296"/>
        <dbReference type="EC" id="2.5.1.3"/>
    </reaction>
</comment>
<comment type="pathway">
    <text evidence="1 9 11">Cofactor biosynthesis; thiamine diphosphate biosynthesis; thiamine phosphate from 4-amino-2-methyl-5-diphosphomethylpyrimidine and 4-methyl-5-(2-phosphoethyl)-thiazole: step 1/1.</text>
</comment>
<keyword evidence="14" id="KW-1185">Reference proteome</keyword>
<feature type="binding site" evidence="9">
    <location>
        <position position="74"/>
    </location>
    <ligand>
        <name>4-amino-2-methyl-5-(diphosphooxymethyl)pyrimidine</name>
        <dbReference type="ChEBI" id="CHEBI:57841"/>
    </ligand>
</feature>
<keyword evidence="3 9" id="KW-0479">Metal-binding</keyword>
<evidence type="ECO:0000256" key="5">
    <source>
        <dbReference type="ARBA" id="ARBA00022977"/>
    </source>
</evidence>
<accession>A0A4V2W565</accession>
<evidence type="ECO:0000256" key="7">
    <source>
        <dbReference type="ARBA" id="ARBA00047851"/>
    </source>
</evidence>
<comment type="cofactor">
    <cofactor evidence="9">
        <name>Mg(2+)</name>
        <dbReference type="ChEBI" id="CHEBI:18420"/>
    </cofactor>
    <text evidence="9">Binds 1 Mg(2+) ion per subunit.</text>
</comment>
<evidence type="ECO:0000313" key="13">
    <source>
        <dbReference type="EMBL" id="TCV98559.1"/>
    </source>
</evidence>
<dbReference type="HAMAP" id="MF_00097">
    <property type="entry name" value="TMP_synthase"/>
    <property type="match status" value="1"/>
</dbReference>
<feature type="binding site" evidence="9">
    <location>
        <begin position="139"/>
        <end position="141"/>
    </location>
    <ligand>
        <name>2-[(2R,5Z)-2-carboxy-4-methylthiazol-5(2H)-ylidene]ethyl phosphate</name>
        <dbReference type="ChEBI" id="CHEBI:62899"/>
    </ligand>
</feature>
<feature type="binding site" evidence="9">
    <location>
        <begin position="42"/>
        <end position="46"/>
    </location>
    <ligand>
        <name>4-amino-2-methyl-5-(diphosphooxymethyl)pyrimidine</name>
        <dbReference type="ChEBI" id="CHEBI:57841"/>
    </ligand>
</feature>
<dbReference type="InterPro" id="IPR036206">
    <property type="entry name" value="ThiamineP_synth_sf"/>
</dbReference>
<feature type="binding site" evidence="9">
    <location>
        <position position="113"/>
    </location>
    <ligand>
        <name>4-amino-2-methyl-5-(diphosphooxymethyl)pyrimidine</name>
        <dbReference type="ChEBI" id="CHEBI:57841"/>
    </ligand>
</feature>
<evidence type="ECO:0000256" key="3">
    <source>
        <dbReference type="ARBA" id="ARBA00022723"/>
    </source>
</evidence>
<evidence type="ECO:0000256" key="6">
    <source>
        <dbReference type="ARBA" id="ARBA00047334"/>
    </source>
</evidence>
<evidence type="ECO:0000256" key="10">
    <source>
        <dbReference type="RuleBase" id="RU003826"/>
    </source>
</evidence>
<feature type="binding site" evidence="9">
    <location>
        <position position="169"/>
    </location>
    <ligand>
        <name>2-[(2R,5Z)-2-carboxy-4-methylthiazol-5(2H)-ylidene]ethyl phosphate</name>
        <dbReference type="ChEBI" id="CHEBI:62899"/>
    </ligand>
</feature>
<comment type="catalytic activity">
    <reaction evidence="8 9 10">
        <text>2-[(2R,5Z)-2-carboxy-4-methylthiazol-5(2H)-ylidene]ethyl phosphate + 4-amino-2-methyl-5-(diphosphooxymethyl)pyrimidine + 2 H(+) = thiamine phosphate + CO2 + diphosphate</text>
        <dbReference type="Rhea" id="RHEA:47844"/>
        <dbReference type="ChEBI" id="CHEBI:15378"/>
        <dbReference type="ChEBI" id="CHEBI:16526"/>
        <dbReference type="ChEBI" id="CHEBI:33019"/>
        <dbReference type="ChEBI" id="CHEBI:37575"/>
        <dbReference type="ChEBI" id="CHEBI:57841"/>
        <dbReference type="ChEBI" id="CHEBI:62899"/>
        <dbReference type="EC" id="2.5.1.3"/>
    </reaction>
</comment>
<keyword evidence="4 9" id="KW-0460">Magnesium</keyword>
<dbReference type="Proteomes" id="UP000295515">
    <property type="component" value="Unassembled WGS sequence"/>
</dbReference>
<dbReference type="InterPro" id="IPR022998">
    <property type="entry name" value="ThiamineP_synth_TenI"/>
</dbReference>
<feature type="binding site" evidence="9">
    <location>
        <position position="142"/>
    </location>
    <ligand>
        <name>4-amino-2-methyl-5-(diphosphooxymethyl)pyrimidine</name>
        <dbReference type="ChEBI" id="CHEBI:57841"/>
    </ligand>
</feature>
<dbReference type="RefSeq" id="WP_066447726.1">
    <property type="nucleotide sequence ID" value="NZ_JANKBF010000007.1"/>
</dbReference>
<feature type="binding site" evidence="9">
    <location>
        <position position="75"/>
    </location>
    <ligand>
        <name>Mg(2+)</name>
        <dbReference type="ChEBI" id="CHEBI:18420"/>
    </ligand>
</feature>
<evidence type="ECO:0000256" key="1">
    <source>
        <dbReference type="ARBA" id="ARBA00005165"/>
    </source>
</evidence>
<proteinExistence type="inferred from homology"/>
<organism evidence="13 14">
    <name type="scientific">Longibaculum muris</name>
    <dbReference type="NCBI Taxonomy" id="1796628"/>
    <lineage>
        <taxon>Bacteria</taxon>
        <taxon>Bacillati</taxon>
        <taxon>Bacillota</taxon>
        <taxon>Erysipelotrichia</taxon>
        <taxon>Erysipelotrichales</taxon>
        <taxon>Coprobacillaceae</taxon>
        <taxon>Longibaculum</taxon>
    </lineage>
</organism>
<dbReference type="GO" id="GO:0009228">
    <property type="term" value="P:thiamine biosynthetic process"/>
    <property type="evidence" value="ECO:0007669"/>
    <property type="project" value="UniProtKB-KW"/>
</dbReference>
<dbReference type="NCBIfam" id="TIGR00693">
    <property type="entry name" value="thiE"/>
    <property type="match status" value="1"/>
</dbReference>
<gene>
    <name evidence="9" type="primary">thiE</name>
    <name evidence="13" type="ORF">EDD60_11254</name>
</gene>
<feature type="binding site" evidence="9">
    <location>
        <position position="94"/>
    </location>
    <ligand>
        <name>Mg(2+)</name>
        <dbReference type="ChEBI" id="CHEBI:18420"/>
    </ligand>
</feature>
<dbReference type="CDD" id="cd00564">
    <property type="entry name" value="TMP_TenI"/>
    <property type="match status" value="1"/>
</dbReference>
<dbReference type="GO" id="GO:0009229">
    <property type="term" value="P:thiamine diphosphate biosynthetic process"/>
    <property type="evidence" value="ECO:0007669"/>
    <property type="project" value="UniProtKB-UniRule"/>
</dbReference>
<dbReference type="Gene3D" id="3.20.20.70">
    <property type="entry name" value="Aldolase class I"/>
    <property type="match status" value="1"/>
</dbReference>
<comment type="function">
    <text evidence="9">Condenses 4-methyl-5-(beta-hydroxyethyl)thiazole monophosphate (THZ-P) and 2-methyl-4-amino-5-hydroxymethyl pyrimidine pyrophosphate (HMP-PP) to form thiamine monophosphate (TMP).</text>
</comment>
<feature type="binding site" evidence="9">
    <location>
        <begin position="189"/>
        <end position="190"/>
    </location>
    <ligand>
        <name>2-[(2R,5Z)-2-carboxy-4-methylthiazol-5(2H)-ylidene]ethyl phosphate</name>
        <dbReference type="ChEBI" id="CHEBI:62899"/>
    </ligand>
</feature>
<evidence type="ECO:0000256" key="9">
    <source>
        <dbReference type="HAMAP-Rule" id="MF_00097"/>
    </source>
</evidence>